<dbReference type="AlphaFoldDB" id="A0A8J3SPE1"/>
<dbReference type="RefSeq" id="WP_204069844.1">
    <property type="nucleotide sequence ID" value="NZ_BOOJ01000107.1"/>
</dbReference>
<gene>
    <name evidence="1" type="ORF">Psi01_84970</name>
</gene>
<protein>
    <submittedName>
        <fullName evidence="1">Uncharacterized protein</fullName>
    </submittedName>
</protein>
<comment type="caution">
    <text evidence="1">The sequence shown here is derived from an EMBL/GenBank/DDBJ whole genome shotgun (WGS) entry which is preliminary data.</text>
</comment>
<accession>A0A8J3SPE1</accession>
<proteinExistence type="predicted"/>
<dbReference type="Proteomes" id="UP000619788">
    <property type="component" value="Unassembled WGS sequence"/>
</dbReference>
<reference evidence="1 2" key="1">
    <citation type="submission" date="2021-01" db="EMBL/GenBank/DDBJ databases">
        <title>Whole genome shotgun sequence of Planobispora siamensis NBRC 107568.</title>
        <authorList>
            <person name="Komaki H."/>
            <person name="Tamura T."/>
        </authorList>
    </citation>
    <scope>NUCLEOTIDE SEQUENCE [LARGE SCALE GENOMIC DNA]</scope>
    <source>
        <strain evidence="1 2">NBRC 107568</strain>
    </source>
</reference>
<keyword evidence="2" id="KW-1185">Reference proteome</keyword>
<evidence type="ECO:0000313" key="1">
    <source>
        <dbReference type="EMBL" id="GIH97867.1"/>
    </source>
</evidence>
<organism evidence="1 2">
    <name type="scientific">Planobispora siamensis</name>
    <dbReference type="NCBI Taxonomy" id="936338"/>
    <lineage>
        <taxon>Bacteria</taxon>
        <taxon>Bacillati</taxon>
        <taxon>Actinomycetota</taxon>
        <taxon>Actinomycetes</taxon>
        <taxon>Streptosporangiales</taxon>
        <taxon>Streptosporangiaceae</taxon>
        <taxon>Planobispora</taxon>
    </lineage>
</organism>
<dbReference type="EMBL" id="BOOJ01000107">
    <property type="protein sequence ID" value="GIH97867.1"/>
    <property type="molecule type" value="Genomic_DNA"/>
</dbReference>
<evidence type="ECO:0000313" key="2">
    <source>
        <dbReference type="Proteomes" id="UP000619788"/>
    </source>
</evidence>
<sequence>MSAPPRLAVERSPTAAERLAAELADLLAREHHILADTHAIIDGEAAVSVYVSLLARTDGRRIWWQVPTTQRRRPLWTYATTPAGAARRLAVHCRQLQTRPMTELVRGRLMLADVLVNRDATPV</sequence>
<name>A0A8J3SPE1_9ACTN</name>